<dbReference type="Proteomes" id="UP000824101">
    <property type="component" value="Unassembled WGS sequence"/>
</dbReference>
<keyword evidence="1" id="KW-1133">Transmembrane helix</keyword>
<comment type="caution">
    <text evidence="2">The sequence shown here is derived from an EMBL/GenBank/DDBJ whole genome shotgun (WGS) entry which is preliminary data.</text>
</comment>
<reference evidence="2" key="2">
    <citation type="submission" date="2021-04" db="EMBL/GenBank/DDBJ databases">
        <authorList>
            <person name="Gilroy R."/>
        </authorList>
    </citation>
    <scope>NUCLEOTIDE SEQUENCE</scope>
    <source>
        <strain evidence="2">ChiBcec1-1093</strain>
    </source>
</reference>
<feature type="transmembrane region" description="Helical" evidence="1">
    <location>
        <begin position="260"/>
        <end position="282"/>
    </location>
</feature>
<accession>A0A9D2GJ91</accession>
<keyword evidence="1" id="KW-0812">Transmembrane</keyword>
<reference evidence="2" key="1">
    <citation type="journal article" date="2021" name="PeerJ">
        <title>Extensive microbial diversity within the chicken gut microbiome revealed by metagenomics and culture.</title>
        <authorList>
            <person name="Gilroy R."/>
            <person name="Ravi A."/>
            <person name="Getino M."/>
            <person name="Pursley I."/>
            <person name="Horton D.L."/>
            <person name="Alikhan N.F."/>
            <person name="Baker D."/>
            <person name="Gharbi K."/>
            <person name="Hall N."/>
            <person name="Watson M."/>
            <person name="Adriaenssens E.M."/>
            <person name="Foster-Nyarko E."/>
            <person name="Jarju S."/>
            <person name="Secka A."/>
            <person name="Antonio M."/>
            <person name="Oren A."/>
            <person name="Chaudhuri R.R."/>
            <person name="La Ragione R."/>
            <person name="Hildebrand F."/>
            <person name="Pallen M.J."/>
        </authorList>
    </citation>
    <scope>NUCLEOTIDE SEQUENCE</scope>
    <source>
        <strain evidence="2">ChiBcec1-1093</strain>
    </source>
</reference>
<organism evidence="2 3">
    <name type="scientific">Candidatus Lachnoclostridium stercorigallinarum</name>
    <dbReference type="NCBI Taxonomy" id="2838634"/>
    <lineage>
        <taxon>Bacteria</taxon>
        <taxon>Bacillati</taxon>
        <taxon>Bacillota</taxon>
        <taxon>Clostridia</taxon>
        <taxon>Lachnospirales</taxon>
        <taxon>Lachnospiraceae</taxon>
    </lineage>
</organism>
<feature type="transmembrane region" description="Helical" evidence="1">
    <location>
        <begin position="6"/>
        <end position="24"/>
    </location>
</feature>
<feature type="transmembrane region" description="Helical" evidence="1">
    <location>
        <begin position="370"/>
        <end position="391"/>
    </location>
</feature>
<evidence type="ECO:0000313" key="2">
    <source>
        <dbReference type="EMBL" id="HIZ79756.1"/>
    </source>
</evidence>
<evidence type="ECO:0000313" key="3">
    <source>
        <dbReference type="Proteomes" id="UP000824101"/>
    </source>
</evidence>
<sequence>MFYQIVWLFFCYSFLGWVMEAVAATARSRHFVNRGLLDGPLCAIYGFAGVTVTIFLPELRGNWLFLFLGCAIWCTVFEWVAGHILEKSGYGRWWDYSRMPVNLDGYICLPYSILWGVLGSIAVQWGSPLLLSVFSLFPGTAGKVILWILIVLTAIDGIGSLIALFGYQGIMPPLERVDSQITVATRKLQEVISRSTRRRLERTMGMTRVGREKKAKAKVFAQGVGFYKIFWLFFIGSFLGDVTETVFCYITAGTWMSRSSVVWGPFSLVWGIALAAATALLYKYRDRSDGFLFFMGTFLGGAYEYLCSVATERVFGTVFWDYSAIPFNLGGRINLLYCFFWGIAAVVWMKGLYPVFSRWIERIPMKAGTWLTWILAVFMVGNMAVSGLALIRYDQRCQGVEAESSWQAYMDEHYGDDVIQRVYPNAIRV</sequence>
<dbReference type="EMBL" id="DXBC01000128">
    <property type="protein sequence ID" value="HIZ79756.1"/>
    <property type="molecule type" value="Genomic_DNA"/>
</dbReference>
<dbReference type="AlphaFoldDB" id="A0A9D2GJ91"/>
<dbReference type="Pfam" id="PF06541">
    <property type="entry name" value="ABC_trans_CmpB"/>
    <property type="match status" value="2"/>
</dbReference>
<name>A0A9D2GJ91_9FIRM</name>
<gene>
    <name evidence="2" type="ORF">IAA17_08220</name>
</gene>
<dbReference type="InterPro" id="IPR010540">
    <property type="entry name" value="CmpB_TMEM229"/>
</dbReference>
<feature type="transmembrane region" description="Helical" evidence="1">
    <location>
        <begin position="63"/>
        <end position="85"/>
    </location>
</feature>
<keyword evidence="1" id="KW-0472">Membrane</keyword>
<feature type="transmembrane region" description="Helical" evidence="1">
    <location>
        <begin position="145"/>
        <end position="167"/>
    </location>
</feature>
<feature type="transmembrane region" description="Helical" evidence="1">
    <location>
        <begin position="291"/>
        <end position="311"/>
    </location>
</feature>
<evidence type="ECO:0000256" key="1">
    <source>
        <dbReference type="SAM" id="Phobius"/>
    </source>
</evidence>
<protein>
    <submittedName>
        <fullName evidence="2">ABC transporter permease</fullName>
    </submittedName>
</protein>
<proteinExistence type="predicted"/>
<feature type="transmembrane region" description="Helical" evidence="1">
    <location>
        <begin position="331"/>
        <end position="349"/>
    </location>
</feature>
<feature type="transmembrane region" description="Helical" evidence="1">
    <location>
        <begin position="36"/>
        <end position="57"/>
    </location>
</feature>